<sequence>MTQGTTIHESRIWIDGCFDFFHHGHANAIFQARQHGSELYIGVHSDEEITANKGPTVMNLVEREVAVDANKWTTKTIINAPYVTQPEWMDEYGCKYVVHGDDITTDANGNDCYGIVRDQGRLILVKRTEGVSTTDLINRLLMPEWKEHYVKDIHQKCEENLQLLKNFATAEDGKTAYDDIWYISGDGKLNEVTRAGEKKYGCYVHGTFDLFNPFHITVLKELKQKYGTVLVGVYPDGAPEHTTMDILQRSLCVLQCKYVDGIILGAPLSYEPVIDGKKIEPVLDVKSFENKFDYLKDGGIEKRIQQHHDLYIERQRKKGAKAELEQMMKEAQTA</sequence>
<evidence type="ECO:0000256" key="5">
    <source>
        <dbReference type="ARBA" id="ARBA00022695"/>
    </source>
</evidence>
<evidence type="ECO:0000256" key="7">
    <source>
        <dbReference type="ARBA" id="ARBA00023209"/>
    </source>
</evidence>
<gene>
    <name evidence="14" type="ORF">BON22_0059</name>
    <name evidence="13" type="ORF">CYFA0S_02e06348g</name>
</gene>
<keyword evidence="5 14" id="KW-0548">Nucleotidyltransferase</keyword>
<evidence type="ECO:0000256" key="3">
    <source>
        <dbReference type="ARBA" id="ARBA00022516"/>
    </source>
</evidence>
<evidence type="ECO:0000256" key="4">
    <source>
        <dbReference type="ARBA" id="ARBA00022679"/>
    </source>
</evidence>
<dbReference type="GO" id="GO:0004306">
    <property type="term" value="F:ethanolamine-phosphate cytidylyltransferase activity"/>
    <property type="evidence" value="ECO:0007669"/>
    <property type="project" value="UniProtKB-EC"/>
</dbReference>
<reference evidence="15" key="2">
    <citation type="journal article" date="2017" name="Genome Announc.">
        <title>Genome sequences of Cyberlindnera fabianii 65, Pichia kudriavzevii 129, and Saccharomyces cerevisiae 131 isolated from fermented masau fruits in Zimbabwe.</title>
        <authorList>
            <person name="van Rijswijck I.M.H."/>
            <person name="Derks M.F.L."/>
            <person name="Abee T."/>
            <person name="de Ridder D."/>
            <person name="Smid E.J."/>
        </authorList>
    </citation>
    <scope>NUCLEOTIDE SEQUENCE [LARGE SCALE GENOMIC DNA]</scope>
    <source>
        <strain evidence="15">65</strain>
    </source>
</reference>
<evidence type="ECO:0000256" key="9">
    <source>
        <dbReference type="ARBA" id="ARBA00024191"/>
    </source>
</evidence>
<reference evidence="13" key="1">
    <citation type="journal article" date="2014" name="Genome Announc.">
        <title>Genome sequence of the yeast Cyberlindnera fabianii (Hansenula fabianii).</title>
        <authorList>
            <person name="Freel K.C."/>
            <person name="Sarilar V."/>
            <person name="Neuveglise C."/>
            <person name="Devillers H."/>
            <person name="Friedrich A."/>
            <person name="Schacherer J."/>
        </authorList>
    </citation>
    <scope>NUCLEOTIDE SEQUENCE</scope>
    <source>
        <strain evidence="13">YJS4271</strain>
    </source>
</reference>
<evidence type="ECO:0000313" key="15">
    <source>
        <dbReference type="Proteomes" id="UP000189513"/>
    </source>
</evidence>
<dbReference type="PANTHER" id="PTHR45780">
    <property type="entry name" value="ETHANOLAMINE-PHOSPHATE CYTIDYLYLTRANSFERASE"/>
    <property type="match status" value="1"/>
</dbReference>
<dbReference type="GO" id="GO:0005737">
    <property type="term" value="C:cytoplasm"/>
    <property type="evidence" value="ECO:0007669"/>
    <property type="project" value="TreeGrafter"/>
</dbReference>
<proteinExistence type="inferred from homology"/>
<dbReference type="InterPro" id="IPR014729">
    <property type="entry name" value="Rossmann-like_a/b/a_fold"/>
</dbReference>
<dbReference type="PANTHER" id="PTHR45780:SF2">
    <property type="entry name" value="ETHANOLAMINE-PHOSPHATE CYTIDYLYLTRANSFERASE"/>
    <property type="match status" value="1"/>
</dbReference>
<keyword evidence="8" id="KW-1208">Phospholipid metabolism</keyword>
<evidence type="ECO:0000256" key="10">
    <source>
        <dbReference type="ARBA" id="ARBA00024221"/>
    </source>
</evidence>
<dbReference type="AlphaFoldDB" id="A0A061AVR6"/>
<dbReference type="Pfam" id="PF01467">
    <property type="entry name" value="CTP_transf_like"/>
    <property type="match status" value="2"/>
</dbReference>
<protein>
    <recommendedName>
        <fullName evidence="10">ethanolamine-phosphate cytidylyltransferase</fullName>
        <ecNumber evidence="10">2.7.7.14</ecNumber>
    </recommendedName>
    <alternativeName>
        <fullName evidence="11">CTP:phosphoethanolamine cytidylyltransferase</fullName>
    </alternativeName>
</protein>
<dbReference type="STRING" id="36022.A0A061AVR6"/>
<evidence type="ECO:0000256" key="1">
    <source>
        <dbReference type="ARBA" id="ARBA00005189"/>
    </source>
</evidence>
<dbReference type="OMA" id="QCKYINA"/>
<dbReference type="InterPro" id="IPR004821">
    <property type="entry name" value="Cyt_trans-like"/>
</dbReference>
<keyword evidence="3" id="KW-0444">Lipid biosynthesis</keyword>
<comment type="pathway">
    <text evidence="9">Phospholipid metabolism; phosphatidylethanolamine biosynthesis; phosphatidylethanolamine from ethanolamine: step 2/3.</text>
</comment>
<dbReference type="Gene3D" id="3.40.50.620">
    <property type="entry name" value="HUPs"/>
    <property type="match status" value="2"/>
</dbReference>
<organism evidence="13">
    <name type="scientific">Cyberlindnera fabianii</name>
    <name type="common">Yeast</name>
    <name type="synonym">Hansenula fabianii</name>
    <dbReference type="NCBI Taxonomy" id="36022"/>
    <lineage>
        <taxon>Eukaryota</taxon>
        <taxon>Fungi</taxon>
        <taxon>Dikarya</taxon>
        <taxon>Ascomycota</taxon>
        <taxon>Saccharomycotina</taxon>
        <taxon>Saccharomycetes</taxon>
        <taxon>Phaffomycetales</taxon>
        <taxon>Phaffomycetaceae</taxon>
        <taxon>Cyberlindnera</taxon>
    </lineage>
</organism>
<dbReference type="EMBL" id="LK052887">
    <property type="protein sequence ID" value="CDR38821.1"/>
    <property type="molecule type" value="Genomic_DNA"/>
</dbReference>
<evidence type="ECO:0000313" key="14">
    <source>
        <dbReference type="EMBL" id="ONH69708.1"/>
    </source>
</evidence>
<dbReference type="GO" id="GO:0006646">
    <property type="term" value="P:phosphatidylethanolamine biosynthetic process"/>
    <property type="evidence" value="ECO:0007669"/>
    <property type="project" value="UniProtKB-UniPathway"/>
</dbReference>
<dbReference type="InterPro" id="IPR044608">
    <property type="entry name" value="Ect1/PCYT2"/>
</dbReference>
<evidence type="ECO:0000256" key="6">
    <source>
        <dbReference type="ARBA" id="ARBA00023098"/>
    </source>
</evidence>
<dbReference type="InterPro" id="IPR041723">
    <property type="entry name" value="CCT"/>
</dbReference>
<keyword evidence="15" id="KW-1185">Reference proteome</keyword>
<dbReference type="EC" id="2.7.7.14" evidence="10"/>
<dbReference type="Proteomes" id="UP000189513">
    <property type="component" value="Unassembled WGS sequence"/>
</dbReference>
<keyword evidence="4 14" id="KW-0808">Transferase</keyword>
<reference evidence="14" key="3">
    <citation type="submission" date="2017-01" db="EMBL/GenBank/DDBJ databases">
        <authorList>
            <person name="Mah S.A."/>
            <person name="Swanson W.J."/>
            <person name="Moy G.W."/>
            <person name="Vacquier V.D."/>
        </authorList>
    </citation>
    <scope>NUCLEOTIDE SEQUENCE [LARGE SCALE GENOMIC DNA]</scope>
    <source>
        <strain evidence="14">65</strain>
    </source>
</reference>
<keyword evidence="6" id="KW-0443">Lipid metabolism</keyword>
<dbReference type="CDD" id="cd02174">
    <property type="entry name" value="CCT"/>
    <property type="match status" value="1"/>
</dbReference>
<name>A0A061AVR6_CYBFA</name>
<comment type="similarity">
    <text evidence="2">Belongs to the cytidylyltransferase family.</text>
</comment>
<dbReference type="NCBIfam" id="TIGR00125">
    <property type="entry name" value="cyt_tran_rel"/>
    <property type="match status" value="1"/>
</dbReference>
<comment type="pathway">
    <text evidence="1">Lipid metabolism.</text>
</comment>
<evidence type="ECO:0000259" key="12">
    <source>
        <dbReference type="Pfam" id="PF01467"/>
    </source>
</evidence>
<feature type="domain" description="Cytidyltransferase-like" evidence="12">
    <location>
        <begin position="14"/>
        <end position="139"/>
    </location>
</feature>
<keyword evidence="7" id="KW-0594">Phospholipid biosynthesis</keyword>
<accession>A0A061AVR6</accession>
<dbReference type="SUPFAM" id="SSF52374">
    <property type="entry name" value="Nucleotidylyl transferase"/>
    <property type="match status" value="2"/>
</dbReference>
<dbReference type="VEuPathDB" id="FungiDB:BON22_0059"/>
<feature type="domain" description="Cytidyltransferase-like" evidence="12">
    <location>
        <begin position="204"/>
        <end position="272"/>
    </location>
</feature>
<evidence type="ECO:0000313" key="13">
    <source>
        <dbReference type="EMBL" id="CDR38821.1"/>
    </source>
</evidence>
<dbReference type="UniPathway" id="UPA00558">
    <property type="reaction ID" value="UER00742"/>
</dbReference>
<evidence type="ECO:0000256" key="11">
    <source>
        <dbReference type="ARBA" id="ARBA00031473"/>
    </source>
</evidence>
<evidence type="ECO:0000256" key="8">
    <source>
        <dbReference type="ARBA" id="ARBA00023264"/>
    </source>
</evidence>
<dbReference type="OrthoDB" id="40021at2759"/>
<evidence type="ECO:0000256" key="2">
    <source>
        <dbReference type="ARBA" id="ARBA00010101"/>
    </source>
</evidence>
<dbReference type="EMBL" id="MPUK01000001">
    <property type="protein sequence ID" value="ONH69708.1"/>
    <property type="molecule type" value="Genomic_DNA"/>
</dbReference>